<dbReference type="STRING" id="1288826.MSNKSG1_00873"/>
<sequence length="173" mass="19621">MYYVIETNYVGPNQTQDQYVDVDKIEISTSPAIANSSHEERTEGWCGTTNDWAIYAHGEYTTIEEARAAITEKFGEVRDSDANGDSFESDDEDVVETYKPSKYAPMSNQATADWAYEGIQSDIEASTTDERITELVAEYEAEANSNGYTLDSDLEDFMQERRQELRDELEDEA</sequence>
<dbReference type="PATRIC" id="fig|1288826.3.peg.159"/>
<dbReference type="eggNOG" id="ENOG502ZXQP">
    <property type="taxonomic scope" value="Bacteria"/>
</dbReference>
<evidence type="ECO:0000313" key="3">
    <source>
        <dbReference type="Proteomes" id="UP000011960"/>
    </source>
</evidence>
<dbReference type="Proteomes" id="UP000011960">
    <property type="component" value="Unassembled WGS sequence"/>
</dbReference>
<evidence type="ECO:0000256" key="1">
    <source>
        <dbReference type="SAM" id="MobiDB-lite"/>
    </source>
</evidence>
<keyword evidence="3" id="KW-1185">Reference proteome</keyword>
<comment type="caution">
    <text evidence="2">The sequence shown here is derived from an EMBL/GenBank/DDBJ whole genome shotgun (WGS) entry which is preliminary data.</text>
</comment>
<dbReference type="EMBL" id="APAT01000005">
    <property type="protein sequence ID" value="EMP57131.1"/>
    <property type="molecule type" value="Genomic_DNA"/>
</dbReference>
<name>M7CU67_9GAMM</name>
<gene>
    <name evidence="2" type="ORF">MSNKSG1_00873</name>
</gene>
<proteinExistence type="predicted"/>
<protein>
    <submittedName>
        <fullName evidence="2">Uncharacterized protein</fullName>
    </submittedName>
</protein>
<dbReference type="RefSeq" id="WP_008937340.1">
    <property type="nucleotide sequence ID" value="NZ_APAT01000005.1"/>
</dbReference>
<dbReference type="AlphaFoldDB" id="M7CU67"/>
<feature type="region of interest" description="Disordered" evidence="1">
    <location>
        <begin position="142"/>
        <end position="173"/>
    </location>
</feature>
<accession>M7CU67</accession>
<organism evidence="2 3">
    <name type="scientific">Marinobacter santoriniensis NKSG1</name>
    <dbReference type="NCBI Taxonomy" id="1288826"/>
    <lineage>
        <taxon>Bacteria</taxon>
        <taxon>Pseudomonadati</taxon>
        <taxon>Pseudomonadota</taxon>
        <taxon>Gammaproteobacteria</taxon>
        <taxon>Pseudomonadales</taxon>
        <taxon>Marinobacteraceae</taxon>
        <taxon>Marinobacter</taxon>
    </lineage>
</organism>
<evidence type="ECO:0000313" key="2">
    <source>
        <dbReference type="EMBL" id="EMP57131.1"/>
    </source>
</evidence>
<reference evidence="2 3" key="1">
    <citation type="journal article" date="2013" name="Genome Announc.">
        <title>Genome Sequence of Hydrothermal Arsenic-Respiring Bacterium Marinobacter santoriniensis NKSG1T.</title>
        <authorList>
            <person name="Handley K.M."/>
            <person name="Upton M."/>
            <person name="Beatson S.A."/>
            <person name="Hery M."/>
            <person name="Lloyd J.R."/>
        </authorList>
    </citation>
    <scope>NUCLEOTIDE SEQUENCE [LARGE SCALE GENOMIC DNA]</scope>
    <source>
        <strain evidence="2 3">NKSG1</strain>
    </source>
</reference>